<dbReference type="GO" id="GO:0006355">
    <property type="term" value="P:regulation of DNA-templated transcription"/>
    <property type="evidence" value="ECO:0007669"/>
    <property type="project" value="InterPro"/>
</dbReference>
<dbReference type="EMBL" id="JAENQP010000011">
    <property type="protein sequence ID" value="MBO3359937.1"/>
    <property type="molecule type" value="Genomic_DNA"/>
</dbReference>
<dbReference type="AlphaFoldDB" id="A0AAP6WLJ1"/>
<name>A0AAP6WLJ1_CLOPF</name>
<reference evidence="2 3" key="1">
    <citation type="submission" date="2020-02" db="EMBL/GenBank/DDBJ databases">
        <title>Genomic Insights into the Phylogeny and Genetic Plasticity of the Human and Animal Enteric Pathogen Clostridium perfringens.</title>
        <authorList>
            <person name="Feng Y."/>
            <person name="Hu Y."/>
        </authorList>
    </citation>
    <scope>NUCLEOTIDE SEQUENCE [LARGE SCALE GENOMIC DNA]</scope>
    <source>
        <strain evidence="2 3">CP-40</strain>
    </source>
</reference>
<reference evidence="1" key="2">
    <citation type="submission" date="2020-12" db="EMBL/GenBank/DDBJ databases">
        <title>Comparative genomics of Clostridium perfringens reveals patterns of host-associated phylogenetic clades and virulence factors.</title>
        <authorList>
            <person name="Smith A.H."/>
            <person name="Geier R."/>
        </authorList>
    </citation>
    <scope>NUCLEOTIDE SEQUENCE</scope>
    <source>
        <strain evidence="1">CHD30677R</strain>
    </source>
</reference>
<dbReference type="EMBL" id="JAALLZ010000001">
    <property type="protein sequence ID" value="NGU29402.1"/>
    <property type="molecule type" value="Genomic_DNA"/>
</dbReference>
<protein>
    <recommendedName>
        <fullName evidence="4">CopG family transcriptional regulator</fullName>
    </recommendedName>
</protein>
<evidence type="ECO:0000313" key="2">
    <source>
        <dbReference type="EMBL" id="NGU29402.1"/>
    </source>
</evidence>
<comment type="caution">
    <text evidence="2">The sequence shown here is derived from an EMBL/GenBank/DDBJ whole genome shotgun (WGS) entry which is preliminary data.</text>
</comment>
<evidence type="ECO:0000313" key="1">
    <source>
        <dbReference type="EMBL" id="MBO3359937.1"/>
    </source>
</evidence>
<dbReference type="RefSeq" id="WP_003458397.1">
    <property type="nucleotide sequence ID" value="NZ_CABPRN010000008.1"/>
</dbReference>
<evidence type="ECO:0000313" key="3">
    <source>
        <dbReference type="Proteomes" id="UP000481454"/>
    </source>
</evidence>
<dbReference type="Proteomes" id="UP000668068">
    <property type="component" value="Unassembled WGS sequence"/>
</dbReference>
<proteinExistence type="predicted"/>
<gene>
    <name evidence="2" type="ORF">G6Z34_04620</name>
    <name evidence="1" type="ORF">JJB47_14260</name>
</gene>
<sequence>MREENKRVHKLNIKISLSEKEELNKLIKSEKKSLSDIVRFALVETYGLEGFEPSYENSVFTFKPKRKSIF</sequence>
<evidence type="ECO:0008006" key="4">
    <source>
        <dbReference type="Google" id="ProtNLM"/>
    </source>
</evidence>
<accession>A0AAP6WLJ1</accession>
<dbReference type="Proteomes" id="UP000481454">
    <property type="component" value="Unassembled WGS sequence"/>
</dbReference>
<organism evidence="2 3">
    <name type="scientific">Clostridium perfringens</name>
    <dbReference type="NCBI Taxonomy" id="1502"/>
    <lineage>
        <taxon>Bacteria</taxon>
        <taxon>Bacillati</taxon>
        <taxon>Bacillota</taxon>
        <taxon>Clostridia</taxon>
        <taxon>Eubacteriales</taxon>
        <taxon>Clostridiaceae</taxon>
        <taxon>Clostridium</taxon>
    </lineage>
</organism>